<keyword evidence="2" id="KW-1185">Reference proteome</keyword>
<evidence type="ECO:0000313" key="1">
    <source>
        <dbReference type="EMBL" id="CDQ38926.1"/>
    </source>
</evidence>
<dbReference type="EMBL" id="CCDP010000001">
    <property type="protein sequence ID" value="CDQ38926.1"/>
    <property type="molecule type" value="Genomic_DNA"/>
</dbReference>
<dbReference type="STRING" id="1462526.BN990_01204"/>
<dbReference type="InterPro" id="IPR006175">
    <property type="entry name" value="YjgF/YER057c/UK114"/>
</dbReference>
<organism evidence="1 2">
    <name type="scientific">Virgibacillus massiliensis</name>
    <dbReference type="NCBI Taxonomy" id="1462526"/>
    <lineage>
        <taxon>Bacteria</taxon>
        <taxon>Bacillati</taxon>
        <taxon>Bacillota</taxon>
        <taxon>Bacilli</taxon>
        <taxon>Bacillales</taxon>
        <taxon>Bacillaceae</taxon>
        <taxon>Virgibacillus</taxon>
    </lineage>
</organism>
<dbReference type="PANTHER" id="PTHR43857:SF1">
    <property type="entry name" value="YJGH FAMILY PROTEIN"/>
    <property type="match status" value="1"/>
</dbReference>
<comment type="caution">
    <text evidence="1">The sequence shown here is derived from an EMBL/GenBank/DDBJ whole genome shotgun (WGS) entry which is preliminary data.</text>
</comment>
<dbReference type="SUPFAM" id="SSF55298">
    <property type="entry name" value="YjgF-like"/>
    <property type="match status" value="1"/>
</dbReference>
<name>A0A024QAG2_9BACI</name>
<dbReference type="Proteomes" id="UP000028875">
    <property type="component" value="Unassembled WGS sequence"/>
</dbReference>
<dbReference type="AlphaFoldDB" id="A0A024QAG2"/>
<dbReference type="Gene3D" id="3.30.1330.40">
    <property type="entry name" value="RutC-like"/>
    <property type="match status" value="1"/>
</dbReference>
<dbReference type="PANTHER" id="PTHR43857">
    <property type="entry name" value="BLR7761 PROTEIN"/>
    <property type="match status" value="1"/>
</dbReference>
<dbReference type="OrthoDB" id="9795206at2"/>
<protein>
    <submittedName>
        <fullName evidence="1">Putative endoribonuclease L-PSP</fullName>
    </submittedName>
</protein>
<reference evidence="2" key="2">
    <citation type="submission" date="2014-05" db="EMBL/GenBank/DDBJ databases">
        <title>Draft genome sequence of Virgibacillus massiliensis Vm-5.</title>
        <authorList>
            <person name="Khelaifia S."/>
            <person name="Croce O."/>
            <person name="Lagier J.C."/>
            <person name="Raoult D."/>
        </authorList>
    </citation>
    <scope>NUCLEOTIDE SEQUENCE [LARGE SCALE GENOMIC DNA]</scope>
    <source>
        <strain evidence="2">Vm-5</strain>
    </source>
</reference>
<dbReference type="InterPro" id="IPR035959">
    <property type="entry name" value="RutC-like_sf"/>
</dbReference>
<sequence length="130" mass="14572">MKKITRTNPEFMPKPVGNYSHITRVPKGAGLVVTSGQVGTDMDGNIPSSLNAQITNTFANMKKVLESEGLTEENVIKVNIWATEEIDWDHLYPQWGKLFETSYPSMTVAYISALGWPELKIEIELWCAIV</sequence>
<proteinExistence type="predicted"/>
<dbReference type="eggNOG" id="COG0251">
    <property type="taxonomic scope" value="Bacteria"/>
</dbReference>
<accession>A0A024QAG2</accession>
<dbReference type="CDD" id="cd00448">
    <property type="entry name" value="YjgF_YER057c_UK114_family"/>
    <property type="match status" value="1"/>
</dbReference>
<gene>
    <name evidence="1" type="ORF">BN990_01204</name>
</gene>
<dbReference type="Pfam" id="PF01042">
    <property type="entry name" value="Ribonuc_L-PSP"/>
    <property type="match status" value="1"/>
</dbReference>
<reference evidence="1 2" key="1">
    <citation type="submission" date="2014-03" db="EMBL/GenBank/DDBJ databases">
        <authorList>
            <person name="Urmite Genomes U."/>
        </authorList>
    </citation>
    <scope>NUCLEOTIDE SEQUENCE [LARGE SCALE GENOMIC DNA]</scope>
    <source>
        <strain evidence="1 2">Vm-5</strain>
    </source>
</reference>
<dbReference type="RefSeq" id="WP_021289187.1">
    <property type="nucleotide sequence ID" value="NZ_BNER01000003.1"/>
</dbReference>
<evidence type="ECO:0000313" key="2">
    <source>
        <dbReference type="Proteomes" id="UP000028875"/>
    </source>
</evidence>